<dbReference type="InterPro" id="IPR036457">
    <property type="entry name" value="PPM-type-like_dom_sf"/>
</dbReference>
<reference evidence="6" key="2">
    <citation type="submission" date="2021-12" db="EMBL/GenBank/DDBJ databases">
        <title>Resequencing data analysis of finger millet.</title>
        <authorList>
            <person name="Hatakeyama M."/>
            <person name="Aluri S."/>
            <person name="Balachadran M.T."/>
            <person name="Sivarajan S.R."/>
            <person name="Poveda L."/>
            <person name="Shimizu-Inatsugi R."/>
            <person name="Schlapbach R."/>
            <person name="Sreeman S.M."/>
            <person name="Shimizu K.K."/>
        </authorList>
    </citation>
    <scope>NUCLEOTIDE SEQUENCE</scope>
</reference>
<gene>
    <name evidence="6" type="primary">gb06415</name>
    <name evidence="6" type="ORF">PR202_gb06415</name>
</gene>
<comment type="catalytic activity">
    <reaction evidence="3">
        <text>O-phospho-L-threonyl-[protein] + H2O = L-threonyl-[protein] + phosphate</text>
        <dbReference type="Rhea" id="RHEA:47004"/>
        <dbReference type="Rhea" id="RHEA-COMP:11060"/>
        <dbReference type="Rhea" id="RHEA-COMP:11605"/>
        <dbReference type="ChEBI" id="CHEBI:15377"/>
        <dbReference type="ChEBI" id="CHEBI:30013"/>
        <dbReference type="ChEBI" id="CHEBI:43474"/>
        <dbReference type="ChEBI" id="CHEBI:61977"/>
        <dbReference type="EC" id="3.1.3.16"/>
    </reaction>
</comment>
<keyword evidence="7" id="KW-1185">Reference proteome</keyword>
<evidence type="ECO:0000256" key="3">
    <source>
        <dbReference type="ARBA" id="ARBA00048336"/>
    </source>
</evidence>
<dbReference type="EMBL" id="BQKI01000074">
    <property type="protein sequence ID" value="GJN19172.1"/>
    <property type="molecule type" value="Genomic_DNA"/>
</dbReference>
<organism evidence="6 7">
    <name type="scientific">Eleusine coracana subsp. coracana</name>
    <dbReference type="NCBI Taxonomy" id="191504"/>
    <lineage>
        <taxon>Eukaryota</taxon>
        <taxon>Viridiplantae</taxon>
        <taxon>Streptophyta</taxon>
        <taxon>Embryophyta</taxon>
        <taxon>Tracheophyta</taxon>
        <taxon>Spermatophyta</taxon>
        <taxon>Magnoliopsida</taxon>
        <taxon>Liliopsida</taxon>
        <taxon>Poales</taxon>
        <taxon>Poaceae</taxon>
        <taxon>PACMAD clade</taxon>
        <taxon>Chloridoideae</taxon>
        <taxon>Cynodonteae</taxon>
        <taxon>Eleusininae</taxon>
        <taxon>Eleusine</taxon>
    </lineage>
</organism>
<dbReference type="AlphaFoldDB" id="A0AAV5E8T9"/>
<dbReference type="EC" id="3.1.3.16" evidence="1"/>
<evidence type="ECO:0000259" key="5">
    <source>
        <dbReference type="Pfam" id="PF00481"/>
    </source>
</evidence>
<comment type="caution">
    <text evidence="6">The sequence shown here is derived from an EMBL/GenBank/DDBJ whole genome shotgun (WGS) entry which is preliminary data.</text>
</comment>
<proteinExistence type="predicted"/>
<evidence type="ECO:0000256" key="2">
    <source>
        <dbReference type="ARBA" id="ARBA00047761"/>
    </source>
</evidence>
<name>A0AAV5E8T9_ELECO</name>
<evidence type="ECO:0000313" key="6">
    <source>
        <dbReference type="EMBL" id="GJN19172.1"/>
    </source>
</evidence>
<dbReference type="GO" id="GO:0004722">
    <property type="term" value="F:protein serine/threonine phosphatase activity"/>
    <property type="evidence" value="ECO:0007669"/>
    <property type="project" value="UniProtKB-EC"/>
</dbReference>
<accession>A0AAV5E8T9</accession>
<feature type="domain" description="PPM-type phosphatase" evidence="5">
    <location>
        <begin position="197"/>
        <end position="243"/>
    </location>
</feature>
<protein>
    <recommendedName>
        <fullName evidence="1">protein-serine/threonine phosphatase</fullName>
        <ecNumber evidence="1">3.1.3.16</ecNumber>
    </recommendedName>
</protein>
<dbReference type="Gene3D" id="3.60.40.10">
    <property type="entry name" value="PPM-type phosphatase domain"/>
    <property type="match status" value="1"/>
</dbReference>
<dbReference type="Pfam" id="PF00481">
    <property type="entry name" value="PP2C"/>
    <property type="match status" value="1"/>
</dbReference>
<reference evidence="6" key="1">
    <citation type="journal article" date="2018" name="DNA Res.">
        <title>Multiple hybrid de novo genome assembly of finger millet, an orphan allotetraploid crop.</title>
        <authorList>
            <person name="Hatakeyama M."/>
            <person name="Aluri S."/>
            <person name="Balachadran M.T."/>
            <person name="Sivarajan S.R."/>
            <person name="Patrignani A."/>
            <person name="Gruter S."/>
            <person name="Poveda L."/>
            <person name="Shimizu-Inatsugi R."/>
            <person name="Baeten J."/>
            <person name="Francoijs K.J."/>
            <person name="Nataraja K.N."/>
            <person name="Reddy Y.A.N."/>
            <person name="Phadnis S."/>
            <person name="Ravikumar R.L."/>
            <person name="Schlapbach R."/>
            <person name="Sreeman S.M."/>
            <person name="Shimizu K.K."/>
        </authorList>
    </citation>
    <scope>NUCLEOTIDE SEQUENCE</scope>
</reference>
<evidence type="ECO:0000313" key="7">
    <source>
        <dbReference type="Proteomes" id="UP001054889"/>
    </source>
</evidence>
<feature type="region of interest" description="Disordered" evidence="4">
    <location>
        <begin position="1"/>
        <end position="20"/>
    </location>
</feature>
<evidence type="ECO:0000256" key="1">
    <source>
        <dbReference type="ARBA" id="ARBA00013081"/>
    </source>
</evidence>
<dbReference type="SUPFAM" id="SSF81606">
    <property type="entry name" value="PP2C-like"/>
    <property type="match status" value="1"/>
</dbReference>
<comment type="catalytic activity">
    <reaction evidence="2">
        <text>O-phospho-L-seryl-[protein] + H2O = L-seryl-[protein] + phosphate</text>
        <dbReference type="Rhea" id="RHEA:20629"/>
        <dbReference type="Rhea" id="RHEA-COMP:9863"/>
        <dbReference type="Rhea" id="RHEA-COMP:11604"/>
        <dbReference type="ChEBI" id="CHEBI:15377"/>
        <dbReference type="ChEBI" id="CHEBI:29999"/>
        <dbReference type="ChEBI" id="CHEBI:43474"/>
        <dbReference type="ChEBI" id="CHEBI:83421"/>
        <dbReference type="EC" id="3.1.3.16"/>
    </reaction>
</comment>
<dbReference type="Proteomes" id="UP001054889">
    <property type="component" value="Unassembled WGS sequence"/>
</dbReference>
<evidence type="ECO:0000256" key="4">
    <source>
        <dbReference type="SAM" id="MobiDB-lite"/>
    </source>
</evidence>
<dbReference type="InterPro" id="IPR001932">
    <property type="entry name" value="PPM-type_phosphatase-like_dom"/>
</dbReference>
<sequence>MSVCSNCGSDDGASAASRGIERRTIHPTSYISLYGKVVPTHQDTVSAFAVPRGRELKRNAGSASSACSRLTRPCEHSAFPAPVQETCQSRRKGQRDGEIFVAAEMKLRFMAQTIGFRRSGKAKKCPASQPEIVTYGWLSVSGERSSLHLPCVTSSISCCVMSRILVCYFKGRTVGNVPVYACPVSCHVMLRILVCYSRGGQAYNLSRDHKLELSAERERIQKAGGFIHMGRVNGSLNLTRAIG</sequence>